<dbReference type="GO" id="GO:0000981">
    <property type="term" value="F:DNA-binding transcription factor activity, RNA polymerase II-specific"/>
    <property type="evidence" value="ECO:0007669"/>
    <property type="project" value="InterPro"/>
</dbReference>
<feature type="region of interest" description="Disordered" evidence="2">
    <location>
        <begin position="220"/>
        <end position="242"/>
    </location>
</feature>
<feature type="region of interest" description="Disordered" evidence="2">
    <location>
        <begin position="371"/>
        <end position="402"/>
    </location>
</feature>
<protein>
    <recommendedName>
        <fullName evidence="3">Zn(2)-C6 fungal-type domain-containing protein</fullName>
    </recommendedName>
</protein>
<feature type="compositionally biased region" description="Basic residues" evidence="2">
    <location>
        <begin position="371"/>
        <end position="383"/>
    </location>
</feature>
<evidence type="ECO:0000313" key="4">
    <source>
        <dbReference type="EMBL" id="KAA8634476.1"/>
    </source>
</evidence>
<comment type="caution">
    <text evidence="4">The sequence shown here is derived from an EMBL/GenBank/DDBJ whole genome shotgun (WGS) entry which is preliminary data.</text>
</comment>
<dbReference type="Gene3D" id="4.10.240.10">
    <property type="entry name" value="Zn(2)-C6 fungal-type DNA-binding domain"/>
    <property type="match status" value="1"/>
</dbReference>
<feature type="compositionally biased region" description="Low complexity" evidence="2">
    <location>
        <begin position="157"/>
        <end position="183"/>
    </location>
</feature>
<feature type="region of interest" description="Disordered" evidence="2">
    <location>
        <begin position="41"/>
        <end position="74"/>
    </location>
</feature>
<dbReference type="PROSITE" id="PS50048">
    <property type="entry name" value="ZN2_CY6_FUNGAL_2"/>
    <property type="match status" value="1"/>
</dbReference>
<feature type="region of interest" description="Disordered" evidence="2">
    <location>
        <begin position="302"/>
        <end position="336"/>
    </location>
</feature>
<sequence>MGPSRDACDRCHTMKTRCQRTPQTRECVRCNRLGISCTYSPPGRTGRPLGARKGSSEKGKKEAAAKSRKGQVPHMVKTHMSASLGMPTPGLGHSLPMMADGNSGVDPSLLGDFDLFSASAYQAELDYLSFPFMDSFLAESSGDLTFALASAMDSHPPHSSGSSSPSGSSMHSPVTPQQQSSHHSSSHDHHRAWSINSTSTEFSDLDSPFPLFTENIFSPSFIPKQPQNQRHSFPSEEHSCDGEGNGDIHIRLLDLQTRISNLVKNLHEGRGSSNDCKDILGAGKSLINLLDGVSIPSRMFATPSSSPFSSEPTSPMSSGSSTHFSSSSSSSSPSLPSRAAVPNNMIILSLSSCYATLLHAYEVLVDSMHHQHQHHQHQSHNNRKYNQNTHTNTPLLSPASSISSFSSKEQQGYFFSSNLDNSNNAHHLKAMAQMVQKLKHALQRCMVRMGRGQGRGRGQGSSTKKKEMNNMDGCTASDDMLMGLSRPELLEMGWGEEDELFMQQQQPFMSW</sequence>
<accession>A0A8S8ZZC5</accession>
<evidence type="ECO:0000256" key="2">
    <source>
        <dbReference type="SAM" id="MobiDB-lite"/>
    </source>
</evidence>
<feature type="compositionally biased region" description="Polar residues" evidence="2">
    <location>
        <begin position="384"/>
        <end position="395"/>
    </location>
</feature>
<evidence type="ECO:0000256" key="1">
    <source>
        <dbReference type="ARBA" id="ARBA00023242"/>
    </source>
</evidence>
<dbReference type="OMA" id="QTRECVR"/>
<dbReference type="AlphaFoldDB" id="A0A8S8ZZC5"/>
<dbReference type="PROSITE" id="PS00463">
    <property type="entry name" value="ZN2_CY6_FUNGAL_1"/>
    <property type="match status" value="1"/>
</dbReference>
<dbReference type="GO" id="GO:0008270">
    <property type="term" value="F:zinc ion binding"/>
    <property type="evidence" value="ECO:0007669"/>
    <property type="project" value="InterPro"/>
</dbReference>
<dbReference type="InterPro" id="IPR036864">
    <property type="entry name" value="Zn2-C6_fun-type_DNA-bd_sf"/>
</dbReference>
<feature type="compositionally biased region" description="Basic and acidic residues" evidence="2">
    <location>
        <begin position="54"/>
        <end position="65"/>
    </location>
</feature>
<feature type="domain" description="Zn(2)-C6 fungal-type" evidence="3">
    <location>
        <begin position="7"/>
        <end position="39"/>
    </location>
</feature>
<organism evidence="4 5">
    <name type="scientific">Sordaria macrospora</name>
    <dbReference type="NCBI Taxonomy" id="5147"/>
    <lineage>
        <taxon>Eukaryota</taxon>
        <taxon>Fungi</taxon>
        <taxon>Dikarya</taxon>
        <taxon>Ascomycota</taxon>
        <taxon>Pezizomycotina</taxon>
        <taxon>Sordariomycetes</taxon>
        <taxon>Sordariomycetidae</taxon>
        <taxon>Sordariales</taxon>
        <taxon>Sordariaceae</taxon>
        <taxon>Sordaria</taxon>
    </lineage>
</organism>
<feature type="compositionally biased region" description="Low complexity" evidence="2">
    <location>
        <begin position="303"/>
        <end position="336"/>
    </location>
</feature>
<reference evidence="4 5" key="1">
    <citation type="submission" date="2017-07" db="EMBL/GenBank/DDBJ databases">
        <title>Genome sequence of the Sordaria macrospora wild type strain R19027.</title>
        <authorList>
            <person name="Nowrousian M."/>
            <person name="Teichert I."/>
            <person name="Kueck U."/>
        </authorList>
    </citation>
    <scope>NUCLEOTIDE SEQUENCE [LARGE SCALE GENOMIC DNA]</scope>
    <source>
        <strain evidence="4 5">R19027</strain>
        <tissue evidence="4">Mycelium</tissue>
    </source>
</reference>
<dbReference type="Pfam" id="PF00172">
    <property type="entry name" value="Zn_clus"/>
    <property type="match status" value="1"/>
</dbReference>
<dbReference type="SMART" id="SM00066">
    <property type="entry name" value="GAL4"/>
    <property type="match status" value="1"/>
</dbReference>
<feature type="region of interest" description="Disordered" evidence="2">
    <location>
        <begin position="152"/>
        <end position="192"/>
    </location>
</feature>
<evidence type="ECO:0000313" key="5">
    <source>
        <dbReference type="Proteomes" id="UP000433876"/>
    </source>
</evidence>
<proteinExistence type="predicted"/>
<dbReference type="SUPFAM" id="SSF57701">
    <property type="entry name" value="Zn2/Cys6 DNA-binding domain"/>
    <property type="match status" value="1"/>
</dbReference>
<name>A0A8S8ZZC5_SORMA</name>
<dbReference type="Proteomes" id="UP000433876">
    <property type="component" value="Unassembled WGS sequence"/>
</dbReference>
<feature type="compositionally biased region" description="Basic and acidic residues" evidence="2">
    <location>
        <begin position="233"/>
        <end position="242"/>
    </location>
</feature>
<dbReference type="CDD" id="cd00067">
    <property type="entry name" value="GAL4"/>
    <property type="match status" value="1"/>
</dbReference>
<dbReference type="InterPro" id="IPR001138">
    <property type="entry name" value="Zn2Cys6_DnaBD"/>
</dbReference>
<feature type="region of interest" description="Disordered" evidence="2">
    <location>
        <begin position="451"/>
        <end position="478"/>
    </location>
</feature>
<gene>
    <name evidence="4" type="ORF">SMACR_07531</name>
</gene>
<evidence type="ECO:0000259" key="3">
    <source>
        <dbReference type="PROSITE" id="PS50048"/>
    </source>
</evidence>
<keyword evidence="1" id="KW-0539">Nucleus</keyword>
<dbReference type="EMBL" id="NMPR01000022">
    <property type="protein sequence ID" value="KAA8634476.1"/>
    <property type="molecule type" value="Genomic_DNA"/>
</dbReference>
<dbReference type="VEuPathDB" id="FungiDB:SMAC_07531"/>